<sequence>MNKRLHTSSQADAEKSPGPALSLDEHAAVIMSHSVAVEQHIQLADFYELRFEDRTLPEIVEQAGADEPRALPLGSINKTTLSKLMAQTRRVLGAAQAARAGREELAQGTEEQDPGQGSSQGLKGQWPSWVAFMMTELTVQMRAVMQPTNEMVGNISSRLVALELKVMSMDAELKKQVSEVQLALEGVATSAKLVALTERVVLLEEHMSNVWAVLHLSDD</sequence>
<keyword evidence="3" id="KW-1185">Reference proteome</keyword>
<proteinExistence type="predicted"/>
<dbReference type="AlphaFoldDB" id="A0A6A1V0S2"/>
<evidence type="ECO:0000313" key="2">
    <source>
        <dbReference type="EMBL" id="KAB1206161.1"/>
    </source>
</evidence>
<name>A0A6A1V0S2_9ROSI</name>
<protein>
    <submittedName>
        <fullName evidence="2">Uncharacterized protein</fullName>
    </submittedName>
</protein>
<comment type="caution">
    <text evidence="2">The sequence shown here is derived from an EMBL/GenBank/DDBJ whole genome shotgun (WGS) entry which is preliminary data.</text>
</comment>
<gene>
    <name evidence="2" type="ORF">CJ030_MR7G014306</name>
</gene>
<feature type="region of interest" description="Disordered" evidence="1">
    <location>
        <begin position="1"/>
        <end position="20"/>
    </location>
</feature>
<evidence type="ECO:0000256" key="1">
    <source>
        <dbReference type="SAM" id="MobiDB-lite"/>
    </source>
</evidence>
<organism evidence="2 3">
    <name type="scientific">Morella rubra</name>
    <name type="common">Chinese bayberry</name>
    <dbReference type="NCBI Taxonomy" id="262757"/>
    <lineage>
        <taxon>Eukaryota</taxon>
        <taxon>Viridiplantae</taxon>
        <taxon>Streptophyta</taxon>
        <taxon>Embryophyta</taxon>
        <taxon>Tracheophyta</taxon>
        <taxon>Spermatophyta</taxon>
        <taxon>Magnoliopsida</taxon>
        <taxon>eudicotyledons</taxon>
        <taxon>Gunneridae</taxon>
        <taxon>Pentapetalae</taxon>
        <taxon>rosids</taxon>
        <taxon>fabids</taxon>
        <taxon>Fagales</taxon>
        <taxon>Myricaceae</taxon>
        <taxon>Morella</taxon>
    </lineage>
</organism>
<dbReference type="Proteomes" id="UP000516437">
    <property type="component" value="Chromosome 7"/>
</dbReference>
<evidence type="ECO:0000313" key="3">
    <source>
        <dbReference type="Proteomes" id="UP000516437"/>
    </source>
</evidence>
<feature type="region of interest" description="Disordered" evidence="1">
    <location>
        <begin position="97"/>
        <end position="123"/>
    </location>
</feature>
<accession>A0A6A1V0S2</accession>
<reference evidence="2 3" key="1">
    <citation type="journal article" date="2019" name="Plant Biotechnol. J.">
        <title>The red bayberry genome and genetic basis of sex determination.</title>
        <authorList>
            <person name="Jia H.M."/>
            <person name="Jia H.J."/>
            <person name="Cai Q.L."/>
            <person name="Wang Y."/>
            <person name="Zhao H.B."/>
            <person name="Yang W.F."/>
            <person name="Wang G.Y."/>
            <person name="Li Y.H."/>
            <person name="Zhan D.L."/>
            <person name="Shen Y.T."/>
            <person name="Niu Q.F."/>
            <person name="Chang L."/>
            <person name="Qiu J."/>
            <person name="Zhao L."/>
            <person name="Xie H.B."/>
            <person name="Fu W.Y."/>
            <person name="Jin J."/>
            <person name="Li X.W."/>
            <person name="Jiao Y."/>
            <person name="Zhou C.C."/>
            <person name="Tu T."/>
            <person name="Chai C.Y."/>
            <person name="Gao J.L."/>
            <person name="Fan L.J."/>
            <person name="van de Weg E."/>
            <person name="Wang J.Y."/>
            <person name="Gao Z.S."/>
        </authorList>
    </citation>
    <scope>NUCLEOTIDE SEQUENCE [LARGE SCALE GENOMIC DNA]</scope>
    <source>
        <tissue evidence="2">Leaves</tissue>
    </source>
</reference>
<dbReference type="EMBL" id="RXIC02000025">
    <property type="protein sequence ID" value="KAB1206161.1"/>
    <property type="molecule type" value="Genomic_DNA"/>
</dbReference>